<evidence type="ECO:0000259" key="3">
    <source>
        <dbReference type="Pfam" id="PF03109"/>
    </source>
</evidence>
<feature type="domain" description="ABC1 atypical kinase-like" evidence="3">
    <location>
        <begin position="102"/>
        <end position="339"/>
    </location>
</feature>
<comment type="similarity">
    <text evidence="1">Belongs to the protein kinase superfamily. ADCK protein kinase family.</text>
</comment>
<dbReference type="PANTHER" id="PTHR10566:SF113">
    <property type="entry name" value="PROTEIN ACTIVITY OF BC1 COMPLEX KINASE 7, CHLOROPLASTIC"/>
    <property type="match status" value="1"/>
</dbReference>
<feature type="transmembrane region" description="Helical" evidence="2">
    <location>
        <begin position="12"/>
        <end position="31"/>
    </location>
</feature>
<keyword evidence="2" id="KW-0812">Transmembrane</keyword>
<dbReference type="STRING" id="869212.Turpa_2582"/>
<feature type="transmembrane region" description="Helical" evidence="2">
    <location>
        <begin position="502"/>
        <end position="519"/>
    </location>
</feature>
<dbReference type="PANTHER" id="PTHR10566">
    <property type="entry name" value="CHAPERONE-ACTIVITY OF BC1 COMPLEX CABC1 -RELATED"/>
    <property type="match status" value="1"/>
</dbReference>
<keyword evidence="2" id="KW-1133">Transmembrane helix</keyword>
<sequence length="559" mass="64641">MRRAYYEIRRMLAVNSIVIDLLIDVFISYLYRPRGLRPRSFSRRFVAGFVRRIFRRPKNFARFPVQFRRTLERLGPTYVKLGQILSLRDDMLPERITVELRKLQSQVPPIPYSEAKGVIEAEFNMPIRHIFAEFSEVPVASASLAQAHIAKLRSGQKVVVKVQRPGITRLISDDINVMRRLAFIMERIPKIRDYRPVHFVEEFAKYTMRELDFAQEGKHADMFRENFAEWDDIMFPKIYWDYTSRRVLTMEFVDGIKPDDREKLKRLGINGPKLAARGAQAVLKMLYIDGFFHGDPHPGNMFIVDRNKICLIDLGMIGSFTPETRNNMFLYYYFMVIREFDHATSYLVKLTEPGRRADVAGFRLELAEQIKRWSGAGFKEYSLGRLIFDTMNIGAKHRLYFHGDLVLSSKCIITIEAVGAILDPKMDLAKVSRPMMEKIFAEQMSLARYGKSILRALPDYLEYAEKIPDQLLKTIGMISSGKFQVEITRPPERETRERSNHFSTMGIICLCAAAVLLVRDDLIPVQWNLPVFGGISALVIMGALSSLFFFSLARRAEPE</sequence>
<dbReference type="HOGENOM" id="CLU_006533_0_2_12"/>
<name>I4B7G5_TURPD</name>
<dbReference type="CDD" id="cd05121">
    <property type="entry name" value="ABC1_ADCK3-like"/>
    <property type="match status" value="1"/>
</dbReference>
<proteinExistence type="inferred from homology"/>
<dbReference type="RefSeq" id="WP_014803727.1">
    <property type="nucleotide sequence ID" value="NC_018020.1"/>
</dbReference>
<keyword evidence="2" id="KW-0472">Membrane</keyword>
<dbReference type="EC" id="1.14.13.-" evidence="4"/>
<dbReference type="KEGG" id="tpx:Turpa_2582"/>
<dbReference type="SUPFAM" id="SSF56112">
    <property type="entry name" value="Protein kinase-like (PK-like)"/>
    <property type="match status" value="1"/>
</dbReference>
<dbReference type="Pfam" id="PF03109">
    <property type="entry name" value="ABC1"/>
    <property type="match status" value="1"/>
</dbReference>
<keyword evidence="5" id="KW-1185">Reference proteome</keyword>
<protein>
    <submittedName>
        <fullName evidence="4">2-octaprenylphenol hydroxylase</fullName>
        <ecNumber evidence="4">1.14.13.-</ecNumber>
    </submittedName>
</protein>
<feature type="transmembrane region" description="Helical" evidence="2">
    <location>
        <begin position="531"/>
        <end position="553"/>
    </location>
</feature>
<evidence type="ECO:0000256" key="1">
    <source>
        <dbReference type="ARBA" id="ARBA00009670"/>
    </source>
</evidence>
<evidence type="ECO:0000313" key="5">
    <source>
        <dbReference type="Proteomes" id="UP000006048"/>
    </source>
</evidence>
<gene>
    <name evidence="4" type="ordered locus">Turpa_2582</name>
</gene>
<accession>I4B7G5</accession>
<keyword evidence="4" id="KW-0560">Oxidoreductase</keyword>
<dbReference type="InterPro" id="IPR004147">
    <property type="entry name" value="ABC1_dom"/>
</dbReference>
<evidence type="ECO:0000256" key="2">
    <source>
        <dbReference type="SAM" id="Phobius"/>
    </source>
</evidence>
<organism evidence="4 5">
    <name type="scientific">Turneriella parva (strain ATCC BAA-1111 / DSM 21527 / NCTC 11395 / H)</name>
    <name type="common">Leptospira parva</name>
    <dbReference type="NCBI Taxonomy" id="869212"/>
    <lineage>
        <taxon>Bacteria</taxon>
        <taxon>Pseudomonadati</taxon>
        <taxon>Spirochaetota</taxon>
        <taxon>Spirochaetia</taxon>
        <taxon>Leptospirales</taxon>
        <taxon>Leptospiraceae</taxon>
        <taxon>Turneriella</taxon>
    </lineage>
</organism>
<evidence type="ECO:0000313" key="4">
    <source>
        <dbReference type="EMBL" id="AFM13222.1"/>
    </source>
</evidence>
<dbReference type="EMBL" id="CP002959">
    <property type="protein sequence ID" value="AFM13222.1"/>
    <property type="molecule type" value="Genomic_DNA"/>
</dbReference>
<dbReference type="Proteomes" id="UP000006048">
    <property type="component" value="Chromosome"/>
</dbReference>
<dbReference type="InterPro" id="IPR011009">
    <property type="entry name" value="Kinase-like_dom_sf"/>
</dbReference>
<dbReference type="InterPro" id="IPR050154">
    <property type="entry name" value="UbiB_kinase"/>
</dbReference>
<reference evidence="4 5" key="1">
    <citation type="submission" date="2012-06" db="EMBL/GenBank/DDBJ databases">
        <title>The complete chromosome of genome of Turneriella parva DSM 21527.</title>
        <authorList>
            <consortium name="US DOE Joint Genome Institute (JGI-PGF)"/>
            <person name="Lucas S."/>
            <person name="Han J."/>
            <person name="Lapidus A."/>
            <person name="Bruce D."/>
            <person name="Goodwin L."/>
            <person name="Pitluck S."/>
            <person name="Peters L."/>
            <person name="Kyrpides N."/>
            <person name="Mavromatis K."/>
            <person name="Ivanova N."/>
            <person name="Mikhailova N."/>
            <person name="Chertkov O."/>
            <person name="Detter J.C."/>
            <person name="Tapia R."/>
            <person name="Han C."/>
            <person name="Land M."/>
            <person name="Hauser L."/>
            <person name="Markowitz V."/>
            <person name="Cheng J.-F."/>
            <person name="Hugenholtz P."/>
            <person name="Woyke T."/>
            <person name="Wu D."/>
            <person name="Gronow S."/>
            <person name="Wellnitz S."/>
            <person name="Brambilla E."/>
            <person name="Klenk H.-P."/>
            <person name="Eisen J.A."/>
        </authorList>
    </citation>
    <scope>NUCLEOTIDE SEQUENCE [LARGE SCALE GENOMIC DNA]</scope>
    <source>
        <strain evidence="5">ATCC BAA-1111 / DSM 21527 / NCTC 11395 / H</strain>
    </source>
</reference>
<dbReference type="OrthoDB" id="9795390at2"/>
<dbReference type="GO" id="GO:0016491">
    <property type="term" value="F:oxidoreductase activity"/>
    <property type="evidence" value="ECO:0007669"/>
    <property type="project" value="UniProtKB-KW"/>
</dbReference>
<dbReference type="AlphaFoldDB" id="I4B7G5"/>